<keyword evidence="3" id="KW-1185">Reference proteome</keyword>
<name>A0A2W1N5D8_9FLAO</name>
<dbReference type="AlphaFoldDB" id="A0A2W1N5D8"/>
<protein>
    <submittedName>
        <fullName evidence="2">NADH-quinone oxidoreductase subunit F</fullName>
    </submittedName>
</protein>
<dbReference type="EMBL" id="QKSB01000001">
    <property type="protein sequence ID" value="PZE18800.1"/>
    <property type="molecule type" value="Genomic_DNA"/>
</dbReference>
<dbReference type="SUPFAM" id="SSF51735">
    <property type="entry name" value="NAD(P)-binding Rossmann-fold domains"/>
    <property type="match status" value="1"/>
</dbReference>
<comment type="caution">
    <text evidence="2">The sequence shown here is derived from an EMBL/GenBank/DDBJ whole genome shotgun (WGS) entry which is preliminary data.</text>
</comment>
<evidence type="ECO:0000259" key="1">
    <source>
        <dbReference type="Pfam" id="PF13460"/>
    </source>
</evidence>
<evidence type="ECO:0000313" key="2">
    <source>
        <dbReference type="EMBL" id="PZE18800.1"/>
    </source>
</evidence>
<organism evidence="2 3">
    <name type="scientific">Putridiphycobacter roseus</name>
    <dbReference type="NCBI Taxonomy" id="2219161"/>
    <lineage>
        <taxon>Bacteria</taxon>
        <taxon>Pseudomonadati</taxon>
        <taxon>Bacteroidota</taxon>
        <taxon>Flavobacteriia</taxon>
        <taxon>Flavobacteriales</taxon>
        <taxon>Crocinitomicaceae</taxon>
        <taxon>Putridiphycobacter</taxon>
    </lineage>
</organism>
<feature type="domain" description="NAD(P)-binding" evidence="1">
    <location>
        <begin position="9"/>
        <end position="154"/>
    </location>
</feature>
<dbReference type="InterPro" id="IPR016040">
    <property type="entry name" value="NAD(P)-bd_dom"/>
</dbReference>
<evidence type="ECO:0000313" key="3">
    <source>
        <dbReference type="Proteomes" id="UP000249248"/>
    </source>
</evidence>
<proteinExistence type="predicted"/>
<dbReference type="Gene3D" id="3.40.50.720">
    <property type="entry name" value="NAD(P)-binding Rossmann-like Domain"/>
    <property type="match status" value="1"/>
</dbReference>
<dbReference type="InterPro" id="IPR036291">
    <property type="entry name" value="NAD(P)-bd_dom_sf"/>
</dbReference>
<reference evidence="2 3" key="1">
    <citation type="submission" date="2018-06" db="EMBL/GenBank/DDBJ databases">
        <title>The draft genome sequence of Crocinitomix sp. SM1701.</title>
        <authorList>
            <person name="Zhang X."/>
        </authorList>
    </citation>
    <scope>NUCLEOTIDE SEQUENCE [LARGE SCALE GENOMIC DNA]</scope>
    <source>
        <strain evidence="2 3">SM1701</strain>
    </source>
</reference>
<dbReference type="PANTHER" id="PTHR14097">
    <property type="entry name" value="OXIDOREDUCTASE HTATIP2"/>
    <property type="match status" value="1"/>
</dbReference>
<dbReference type="RefSeq" id="WP_111061701.1">
    <property type="nucleotide sequence ID" value="NZ_JBHUCU010000007.1"/>
</dbReference>
<sequence>MKLKAIVIGATGLIGKAVVTALLKDDLYTEVKVFVRRTTGVTHPKLKEIITNFDALEEHKNEITGDVLFSTLGTTIKTAGSKEVQYKIDFGYQFNFAKIAAENGVKNLVLLSSIGADANSKIFYSKMKGELDEAVQKLNFAHISILRPSMLEGDRTEFRWMEKVFTPIMKAVVIVPCWKKYRPIKDYILASAMLKAVHATNNACTIYESNMVFLLADSKQTV</sequence>
<dbReference type="OrthoDB" id="9798632at2"/>
<dbReference type="PANTHER" id="PTHR14097:SF7">
    <property type="entry name" value="OXIDOREDUCTASE HTATIP2"/>
    <property type="match status" value="1"/>
</dbReference>
<dbReference type="Pfam" id="PF13460">
    <property type="entry name" value="NAD_binding_10"/>
    <property type="match status" value="1"/>
</dbReference>
<accession>A0A2W1N5D8</accession>
<dbReference type="Proteomes" id="UP000249248">
    <property type="component" value="Unassembled WGS sequence"/>
</dbReference>
<gene>
    <name evidence="2" type="ORF">DNU06_02930</name>
</gene>